<dbReference type="AlphaFoldDB" id="A0A6B8RFF7"/>
<name>A0A6B8RFF7_9BACL</name>
<reference evidence="2" key="1">
    <citation type="submission" date="2018-11" db="EMBL/GenBank/DDBJ databases">
        <title>Complete genome sequence of Paenibacillus sp. ML311-T8.</title>
        <authorList>
            <person name="Nam Y.-D."/>
            <person name="Kang J."/>
            <person name="Chung W.-H."/>
            <person name="Park Y.S."/>
        </authorList>
    </citation>
    <scope>NUCLEOTIDE SEQUENCE [LARGE SCALE GENOMIC DNA]</scope>
    <source>
        <strain evidence="2">ML311-T8</strain>
    </source>
</reference>
<organism evidence="1 2">
    <name type="scientific">Paenibacillus psychroresistens</name>
    <dbReference type="NCBI Taxonomy" id="1778678"/>
    <lineage>
        <taxon>Bacteria</taxon>
        <taxon>Bacillati</taxon>
        <taxon>Bacillota</taxon>
        <taxon>Bacilli</taxon>
        <taxon>Bacillales</taxon>
        <taxon>Paenibacillaceae</taxon>
        <taxon>Paenibacillus</taxon>
    </lineage>
</organism>
<dbReference type="OrthoDB" id="9806903at2"/>
<dbReference type="KEGG" id="ppsc:EHS13_04765"/>
<evidence type="ECO:0000313" key="2">
    <source>
        <dbReference type="Proteomes" id="UP000426246"/>
    </source>
</evidence>
<keyword evidence="2" id="KW-1185">Reference proteome</keyword>
<dbReference type="Proteomes" id="UP000426246">
    <property type="component" value="Chromosome"/>
</dbReference>
<dbReference type="EMBL" id="CP034235">
    <property type="protein sequence ID" value="QGQ94263.1"/>
    <property type="molecule type" value="Genomic_DNA"/>
</dbReference>
<accession>A0A6B8RFF7</accession>
<evidence type="ECO:0000313" key="1">
    <source>
        <dbReference type="EMBL" id="QGQ94263.1"/>
    </source>
</evidence>
<dbReference type="RefSeq" id="WP_162462956.1">
    <property type="nucleotide sequence ID" value="NZ_CP034235.1"/>
</dbReference>
<sequence>MKKHLIQLVGNDAVTSAARLTKGFSFAQLNEFYVSAALQHHYDNRVNCEGLIQEMNQAQNKSRMHVWYDEQMEQRIGFN</sequence>
<protein>
    <submittedName>
        <fullName evidence="1">Uncharacterized protein</fullName>
    </submittedName>
</protein>
<proteinExistence type="predicted"/>
<gene>
    <name evidence="1" type="ORF">EHS13_04765</name>
</gene>